<feature type="transmembrane region" description="Helical" evidence="8">
    <location>
        <begin position="264"/>
        <end position="285"/>
    </location>
</feature>
<gene>
    <name evidence="9" type="ORF">FB476_3245</name>
</gene>
<keyword evidence="7 8" id="KW-0472">Membrane</keyword>
<evidence type="ECO:0000256" key="7">
    <source>
        <dbReference type="ARBA" id="ARBA00023136"/>
    </source>
</evidence>
<evidence type="ECO:0000313" key="9">
    <source>
        <dbReference type="EMBL" id="TQM90292.1"/>
    </source>
</evidence>
<keyword evidence="3" id="KW-0813">Transport</keyword>
<feature type="transmembrane region" description="Helical" evidence="8">
    <location>
        <begin position="306"/>
        <end position="325"/>
    </location>
</feature>
<feature type="transmembrane region" description="Helical" evidence="8">
    <location>
        <begin position="400"/>
        <end position="421"/>
    </location>
</feature>
<evidence type="ECO:0000256" key="5">
    <source>
        <dbReference type="ARBA" id="ARBA00022692"/>
    </source>
</evidence>
<dbReference type="AlphaFoldDB" id="A0A543K5E5"/>
<comment type="caution">
    <text evidence="9">The sequence shown here is derived from an EMBL/GenBank/DDBJ whole genome shotgun (WGS) entry which is preliminary data.</text>
</comment>
<dbReference type="GO" id="GO:0005886">
    <property type="term" value="C:plasma membrane"/>
    <property type="evidence" value="ECO:0007669"/>
    <property type="project" value="UniProtKB-SubCell"/>
</dbReference>
<feature type="transmembrane region" description="Helical" evidence="8">
    <location>
        <begin position="123"/>
        <end position="143"/>
    </location>
</feature>
<evidence type="ECO:0000256" key="6">
    <source>
        <dbReference type="ARBA" id="ARBA00022989"/>
    </source>
</evidence>
<dbReference type="RefSeq" id="WP_141821351.1">
    <property type="nucleotide sequence ID" value="NZ_BAAAIL010000005.1"/>
</dbReference>
<feature type="transmembrane region" description="Helical" evidence="8">
    <location>
        <begin position="337"/>
        <end position="359"/>
    </location>
</feature>
<dbReference type="OrthoDB" id="5242355at2"/>
<accession>A0A543K5E5</accession>
<evidence type="ECO:0000256" key="8">
    <source>
        <dbReference type="SAM" id="Phobius"/>
    </source>
</evidence>
<feature type="transmembrane region" description="Helical" evidence="8">
    <location>
        <begin position="183"/>
        <end position="203"/>
    </location>
</feature>
<dbReference type="GO" id="GO:0042910">
    <property type="term" value="F:xenobiotic transmembrane transporter activity"/>
    <property type="evidence" value="ECO:0007669"/>
    <property type="project" value="InterPro"/>
</dbReference>
<dbReference type="Pfam" id="PF01554">
    <property type="entry name" value="MatE"/>
    <property type="match status" value="2"/>
</dbReference>
<keyword evidence="5 8" id="KW-0812">Transmembrane</keyword>
<evidence type="ECO:0000256" key="3">
    <source>
        <dbReference type="ARBA" id="ARBA00022448"/>
    </source>
</evidence>
<feature type="transmembrane region" description="Helical" evidence="8">
    <location>
        <begin position="41"/>
        <end position="66"/>
    </location>
</feature>
<sequence>MRREVLRLAVPAFLALVAEPMFLLADSAIVGYLGTAPLAGLGVASGILLTAVNIFVFLAYGTTAVVSRRLGAGDQKGAVSAGVDGMWLALVLGVVAAAAIAIWAGPLVAVFGTSPEASAEAVTYLRISALGIPPMLVVLAATGVLRGMLDTQTPLVVATVGFTVNALLSLFLVHGVGWGIGGAAWGSVIAQTGMGLALAWVVVRGARQIDASLAFTPAGVLRSAIDGVPLLVRTLALRAVLLVTTWVAAGLGVAELAAHQVAMTVWGALAFALDALAIAAQALTGRALGAGDVAGTRAVTWMMVRWSVWFGLGLGVLIVALHRVIPLGFSSDDAVRTALALTLLVVAVGQPIAGIAFVLDGVLIGAGDARWLAVAQTVFLVAYLPMVLAVWFSGVDGRAGLIWLWIAFTGYMAVRTAGLLWRARGDAWMVTGAAR</sequence>
<keyword evidence="10" id="KW-1185">Reference proteome</keyword>
<feature type="transmembrane region" description="Helical" evidence="8">
    <location>
        <begin position="371"/>
        <end position="394"/>
    </location>
</feature>
<dbReference type="EMBL" id="VFPU01000004">
    <property type="protein sequence ID" value="TQM90292.1"/>
    <property type="molecule type" value="Genomic_DNA"/>
</dbReference>
<feature type="transmembrane region" description="Helical" evidence="8">
    <location>
        <begin position="239"/>
        <end position="258"/>
    </location>
</feature>
<reference evidence="9 10" key="1">
    <citation type="submission" date="2019-06" db="EMBL/GenBank/DDBJ databases">
        <title>Sequencing the genomes of 1000 actinobacteria strains.</title>
        <authorList>
            <person name="Klenk H.-P."/>
        </authorList>
    </citation>
    <scope>NUCLEOTIDE SEQUENCE [LARGE SCALE GENOMIC DNA]</scope>
    <source>
        <strain evidence="9 10">DSM 12362</strain>
    </source>
</reference>
<evidence type="ECO:0000256" key="2">
    <source>
        <dbReference type="ARBA" id="ARBA00010199"/>
    </source>
</evidence>
<dbReference type="NCBIfam" id="TIGR00797">
    <property type="entry name" value="matE"/>
    <property type="match status" value="1"/>
</dbReference>
<dbReference type="InterPro" id="IPR048279">
    <property type="entry name" value="MdtK-like"/>
</dbReference>
<keyword evidence="4" id="KW-1003">Cell membrane</keyword>
<keyword evidence="6 8" id="KW-1133">Transmembrane helix</keyword>
<protein>
    <submittedName>
        <fullName evidence="9">Putative MATE family efflux protein</fullName>
    </submittedName>
</protein>
<dbReference type="PIRSF" id="PIRSF006603">
    <property type="entry name" value="DinF"/>
    <property type="match status" value="1"/>
</dbReference>
<comment type="subcellular location">
    <subcellularLocation>
        <location evidence="1">Cell membrane</location>
        <topology evidence="1">Multi-pass membrane protein</topology>
    </subcellularLocation>
</comment>
<feature type="transmembrane region" description="Helical" evidence="8">
    <location>
        <begin position="155"/>
        <end position="177"/>
    </location>
</feature>
<dbReference type="InterPro" id="IPR002528">
    <property type="entry name" value="MATE_fam"/>
</dbReference>
<proteinExistence type="inferred from homology"/>
<name>A0A543K5E5_9MICO</name>
<dbReference type="Proteomes" id="UP000315133">
    <property type="component" value="Unassembled WGS sequence"/>
</dbReference>
<comment type="similarity">
    <text evidence="2">Belongs to the multi antimicrobial extrusion (MATE) (TC 2.A.66.1) family.</text>
</comment>
<dbReference type="PANTHER" id="PTHR42893:SF46">
    <property type="entry name" value="PROTEIN DETOXIFICATION 44, CHLOROPLASTIC"/>
    <property type="match status" value="1"/>
</dbReference>
<organism evidence="9 10">
    <name type="scientific">Ornithinimicrobium humiphilum</name>
    <dbReference type="NCBI Taxonomy" id="125288"/>
    <lineage>
        <taxon>Bacteria</taxon>
        <taxon>Bacillati</taxon>
        <taxon>Actinomycetota</taxon>
        <taxon>Actinomycetes</taxon>
        <taxon>Micrococcales</taxon>
        <taxon>Ornithinimicrobiaceae</taxon>
        <taxon>Ornithinimicrobium</taxon>
    </lineage>
</organism>
<dbReference type="PANTHER" id="PTHR42893">
    <property type="entry name" value="PROTEIN DETOXIFICATION 44, CHLOROPLASTIC-RELATED"/>
    <property type="match status" value="1"/>
</dbReference>
<evidence type="ECO:0000313" key="10">
    <source>
        <dbReference type="Proteomes" id="UP000315133"/>
    </source>
</evidence>
<dbReference type="InterPro" id="IPR044644">
    <property type="entry name" value="DinF-like"/>
</dbReference>
<feature type="transmembrane region" description="Helical" evidence="8">
    <location>
        <begin position="87"/>
        <end position="111"/>
    </location>
</feature>
<evidence type="ECO:0000256" key="1">
    <source>
        <dbReference type="ARBA" id="ARBA00004651"/>
    </source>
</evidence>
<dbReference type="GO" id="GO:0015297">
    <property type="term" value="F:antiporter activity"/>
    <property type="evidence" value="ECO:0007669"/>
    <property type="project" value="InterPro"/>
</dbReference>
<evidence type="ECO:0000256" key="4">
    <source>
        <dbReference type="ARBA" id="ARBA00022475"/>
    </source>
</evidence>